<evidence type="ECO:0000313" key="37">
    <source>
        <dbReference type="EMBL" id="KAK2183156.1"/>
    </source>
</evidence>
<dbReference type="GO" id="GO:0020037">
    <property type="term" value="F:heme binding"/>
    <property type="evidence" value="ECO:0007669"/>
    <property type="project" value="InterPro"/>
</dbReference>
<evidence type="ECO:0000256" key="19">
    <source>
        <dbReference type="ARBA" id="ARBA00023221"/>
    </source>
</evidence>
<keyword evidence="10" id="KW-0256">Endoplasmic reticulum</keyword>
<evidence type="ECO:0000256" key="11">
    <source>
        <dbReference type="ARBA" id="ARBA00022989"/>
    </source>
</evidence>
<evidence type="ECO:0000256" key="31">
    <source>
        <dbReference type="ARBA" id="ARBA00048839"/>
    </source>
</evidence>
<dbReference type="PANTHER" id="PTHR24304">
    <property type="entry name" value="CYTOCHROME P450 FAMILY 7"/>
    <property type="match status" value="1"/>
</dbReference>
<evidence type="ECO:0000256" key="2">
    <source>
        <dbReference type="ARBA" id="ARBA00004389"/>
    </source>
</evidence>
<dbReference type="PRINTS" id="PR00465">
    <property type="entry name" value="EP450IV"/>
</dbReference>
<dbReference type="EMBL" id="JAODUO010000321">
    <property type="protein sequence ID" value="KAK2183156.1"/>
    <property type="molecule type" value="Genomic_DNA"/>
</dbReference>
<dbReference type="InterPro" id="IPR017972">
    <property type="entry name" value="Cyt_P450_CS"/>
</dbReference>
<keyword evidence="11" id="KW-1133">Transmembrane helix</keyword>
<comment type="pathway">
    <text evidence="20">Steroid biosynthesis; zymosterol biosynthesis; zymosterol from lanosterol: step 1/6.</text>
</comment>
<evidence type="ECO:0000256" key="20">
    <source>
        <dbReference type="ARBA" id="ARBA00037887"/>
    </source>
</evidence>
<dbReference type="GO" id="GO:0008398">
    <property type="term" value="F:sterol 14-demethylase activity"/>
    <property type="evidence" value="ECO:0007669"/>
    <property type="project" value="UniProtKB-EC"/>
</dbReference>
<comment type="catalytic activity">
    <reaction evidence="28">
        <text>32-oxo-24,25-dihydrolanosterol + reduced [NADPH--hemoprotein reductase] + O2 = 4,4-dimethyl-8,14-cholestadien-3beta-ol + formate + oxidized [NADPH--hemoprotein reductase] + H2O + 2 H(+)</text>
        <dbReference type="Rhea" id="RHEA:75083"/>
        <dbReference type="Rhea" id="RHEA-COMP:11964"/>
        <dbReference type="Rhea" id="RHEA-COMP:11965"/>
        <dbReference type="ChEBI" id="CHEBI:15377"/>
        <dbReference type="ChEBI" id="CHEBI:15378"/>
        <dbReference type="ChEBI" id="CHEBI:15379"/>
        <dbReference type="ChEBI" id="CHEBI:15740"/>
        <dbReference type="ChEBI" id="CHEBI:57618"/>
        <dbReference type="ChEBI" id="CHEBI:58210"/>
        <dbReference type="ChEBI" id="CHEBI:78904"/>
        <dbReference type="ChEBI" id="CHEBI:87060"/>
    </reaction>
    <physiologicalReaction direction="left-to-right" evidence="28">
        <dbReference type="Rhea" id="RHEA:75084"/>
    </physiologicalReaction>
</comment>
<dbReference type="InterPro" id="IPR001128">
    <property type="entry name" value="Cyt_P450"/>
</dbReference>
<evidence type="ECO:0000256" key="28">
    <source>
        <dbReference type="ARBA" id="ARBA00048245"/>
    </source>
</evidence>
<evidence type="ECO:0000256" key="15">
    <source>
        <dbReference type="ARBA" id="ARBA00023033"/>
    </source>
</evidence>
<keyword evidence="19" id="KW-0753">Steroid metabolism</keyword>
<accession>A0AAD9L5A8</accession>
<dbReference type="Pfam" id="PF00067">
    <property type="entry name" value="p450"/>
    <property type="match status" value="1"/>
</dbReference>
<comment type="catalytic activity">
    <reaction evidence="26">
        <text>a 14alpha-methyl steroid + 3 reduced [NADPH--hemoprotein reductase] + 3 O2 = a Delta(14) steroid + formate + 3 oxidized [NADPH--hemoprotein reductase] + 4 H2O + 4 H(+)</text>
        <dbReference type="Rhea" id="RHEA:54028"/>
        <dbReference type="Rhea" id="RHEA-COMP:11964"/>
        <dbReference type="Rhea" id="RHEA-COMP:11965"/>
        <dbReference type="ChEBI" id="CHEBI:15377"/>
        <dbReference type="ChEBI" id="CHEBI:15378"/>
        <dbReference type="ChEBI" id="CHEBI:15379"/>
        <dbReference type="ChEBI" id="CHEBI:15740"/>
        <dbReference type="ChEBI" id="CHEBI:57618"/>
        <dbReference type="ChEBI" id="CHEBI:58210"/>
        <dbReference type="ChEBI" id="CHEBI:138029"/>
        <dbReference type="ChEBI" id="CHEBI:138031"/>
        <dbReference type="EC" id="1.14.14.154"/>
    </reaction>
    <physiologicalReaction direction="left-to-right" evidence="26">
        <dbReference type="Rhea" id="RHEA:54029"/>
    </physiologicalReaction>
</comment>
<evidence type="ECO:0000256" key="8">
    <source>
        <dbReference type="ARBA" id="ARBA00022723"/>
    </source>
</evidence>
<dbReference type="GO" id="GO:0005789">
    <property type="term" value="C:endoplasmic reticulum membrane"/>
    <property type="evidence" value="ECO:0007669"/>
    <property type="project" value="UniProtKB-SubCell"/>
</dbReference>
<dbReference type="PROSITE" id="PS00086">
    <property type="entry name" value="CYTOCHROME_P450"/>
    <property type="match status" value="1"/>
</dbReference>
<evidence type="ECO:0000256" key="3">
    <source>
        <dbReference type="ARBA" id="ARBA00010617"/>
    </source>
</evidence>
<evidence type="ECO:0000256" key="6">
    <source>
        <dbReference type="ARBA" id="ARBA00022617"/>
    </source>
</evidence>
<comment type="catalytic activity">
    <reaction evidence="23">
        <text>32-hydroxylanosterol + reduced [NADPH--hemoprotein reductase] + O2 = 32-oxolanosterol + oxidized [NADPH--hemoprotein reductase] + 2 H2O + H(+)</text>
        <dbReference type="Rhea" id="RHEA:75107"/>
        <dbReference type="Rhea" id="RHEA-COMP:11964"/>
        <dbReference type="Rhea" id="RHEA-COMP:11965"/>
        <dbReference type="ChEBI" id="CHEBI:15377"/>
        <dbReference type="ChEBI" id="CHEBI:15378"/>
        <dbReference type="ChEBI" id="CHEBI:15379"/>
        <dbReference type="ChEBI" id="CHEBI:57618"/>
        <dbReference type="ChEBI" id="CHEBI:58210"/>
        <dbReference type="ChEBI" id="CHEBI:166681"/>
        <dbReference type="ChEBI" id="CHEBI:166806"/>
    </reaction>
    <physiologicalReaction direction="left-to-right" evidence="23">
        <dbReference type="Rhea" id="RHEA:75108"/>
    </physiologicalReaction>
</comment>
<name>A0AAD9L5A8_RIDPI</name>
<comment type="similarity">
    <text evidence="3 36">Belongs to the cytochrome P450 family.</text>
</comment>
<sequence>MSTLGSNNPFLGAAAKQITEASVATLALLTTTVLLGITYAASKLLAEQKVDGKLPPHIPSTIPFLGQAISFGQDPVQFLLAAYDKYGPVFSFTMVGKTFTYLIGSDASALFFNSRNENLNAELVYGRLTTPVFGKGVAYDCPNSVFLEQKKMFKTGLNIARFRQHIPMIQEETLTYFKRWGESGQQNIFQALSELIILTASSCLHGKEIRSMMDESVAKYYWDLDGGFSSMAWLLPGWLPLPSFRRRDEAHKKLKQQFYTAIQKRRTSGDVEDDMLQTLLDSTYKTGRHLTDDEIAGMLIGLLLAGQHTSSTTSAWMLFFLAKNKDIQDQCYEEQLNVFGKDGAVDYDGVKQCELLDRCMKESLRLRPPIFTMMRLAMNPQKVLGYTIPPGHQVCVSPPTNMRLPQVWEQNLVYDPDRFLDTTGAVSEEKFSYVPFGAGRHRCIGESFAYVQVKTIMSTLLQLYEFHLVDGRFPNIDKTTMIQTPENPIIGYTRRQPPTH</sequence>
<evidence type="ECO:0000256" key="25">
    <source>
        <dbReference type="ARBA" id="ARBA00047670"/>
    </source>
</evidence>
<comment type="catalytic activity">
    <reaction evidence="32">
        <text>a 14alpha-methyl steroid + reduced [NADPH--hemoprotein reductase] + O2 = a 14alpha-hydroxymethyl steroid + oxidized [NADPH--hemoprotein reductase] + H2O + H(+)</text>
        <dbReference type="Rhea" id="RHEA:68060"/>
        <dbReference type="Rhea" id="RHEA-COMP:11964"/>
        <dbReference type="Rhea" id="RHEA-COMP:11965"/>
        <dbReference type="ChEBI" id="CHEBI:15377"/>
        <dbReference type="ChEBI" id="CHEBI:15378"/>
        <dbReference type="ChEBI" id="CHEBI:15379"/>
        <dbReference type="ChEBI" id="CHEBI:57618"/>
        <dbReference type="ChEBI" id="CHEBI:58210"/>
        <dbReference type="ChEBI" id="CHEBI:138029"/>
        <dbReference type="ChEBI" id="CHEBI:176901"/>
    </reaction>
    <physiologicalReaction direction="left-to-right" evidence="32">
        <dbReference type="Rhea" id="RHEA:68061"/>
    </physiologicalReaction>
</comment>
<protein>
    <recommendedName>
        <fullName evidence="22">Lanosterol 14-alpha demethylase</fullName>
        <ecNumber evidence="21">1.14.14.154</ecNumber>
    </recommendedName>
</protein>
<reference evidence="37" key="1">
    <citation type="journal article" date="2023" name="Mol. Biol. Evol.">
        <title>Third-Generation Sequencing Reveals the Adaptive Role of the Epigenome in Three Deep-Sea Polychaetes.</title>
        <authorList>
            <person name="Perez M."/>
            <person name="Aroh O."/>
            <person name="Sun Y."/>
            <person name="Lan Y."/>
            <person name="Juniper S.K."/>
            <person name="Young C.R."/>
            <person name="Angers B."/>
            <person name="Qian P.Y."/>
        </authorList>
    </citation>
    <scope>NUCLEOTIDE SEQUENCE</scope>
    <source>
        <strain evidence="37">R07B-5</strain>
    </source>
</reference>
<evidence type="ECO:0000256" key="14">
    <source>
        <dbReference type="ARBA" id="ARBA00023011"/>
    </source>
</evidence>
<keyword evidence="38" id="KW-1185">Reference proteome</keyword>
<comment type="cofactor">
    <cofactor evidence="1 35">
        <name>heme</name>
        <dbReference type="ChEBI" id="CHEBI:30413"/>
    </cofactor>
</comment>
<evidence type="ECO:0000313" key="38">
    <source>
        <dbReference type="Proteomes" id="UP001209878"/>
    </source>
</evidence>
<evidence type="ECO:0000256" key="5">
    <source>
        <dbReference type="ARBA" id="ARBA00022548"/>
    </source>
</evidence>
<evidence type="ECO:0000256" key="4">
    <source>
        <dbReference type="ARBA" id="ARBA00022516"/>
    </source>
</evidence>
<dbReference type="PRINTS" id="PR00385">
    <property type="entry name" value="P450"/>
</dbReference>
<keyword evidence="18" id="KW-1207">Sterol metabolism</keyword>
<evidence type="ECO:0000256" key="13">
    <source>
        <dbReference type="ARBA" id="ARBA00023004"/>
    </source>
</evidence>
<keyword evidence="13 35" id="KW-0408">Iron</keyword>
<evidence type="ECO:0000256" key="21">
    <source>
        <dbReference type="ARBA" id="ARBA00038974"/>
    </source>
</evidence>
<keyword evidence="17" id="KW-0472">Membrane</keyword>
<evidence type="ECO:0000256" key="18">
    <source>
        <dbReference type="ARBA" id="ARBA00023166"/>
    </source>
</evidence>
<dbReference type="Gene3D" id="1.10.630.10">
    <property type="entry name" value="Cytochrome P450"/>
    <property type="match status" value="1"/>
</dbReference>
<evidence type="ECO:0000256" key="9">
    <source>
        <dbReference type="ARBA" id="ARBA00022778"/>
    </source>
</evidence>
<keyword evidence="16" id="KW-0443">Lipid metabolism</keyword>
<keyword evidence="6 35" id="KW-0349">Heme</keyword>
<gene>
    <name evidence="37" type="ORF">NP493_322g02057</name>
</gene>
<dbReference type="AlphaFoldDB" id="A0AAD9L5A8"/>
<comment type="catalytic activity">
    <reaction evidence="31">
        <text>24,25-dihydrolanosterol + 3 reduced [NADPH--hemoprotein reductase] + 3 O2 = 4,4-dimethyl-8,14-cholestadien-3beta-ol + formate + 3 oxidized [NADPH--hemoprotein reductase] + 4 H2O + 4 H(+)</text>
        <dbReference type="Rhea" id="RHEA:45960"/>
        <dbReference type="Rhea" id="RHEA-COMP:11964"/>
        <dbReference type="Rhea" id="RHEA-COMP:11965"/>
        <dbReference type="ChEBI" id="CHEBI:15377"/>
        <dbReference type="ChEBI" id="CHEBI:15378"/>
        <dbReference type="ChEBI" id="CHEBI:15379"/>
        <dbReference type="ChEBI" id="CHEBI:15740"/>
        <dbReference type="ChEBI" id="CHEBI:28113"/>
        <dbReference type="ChEBI" id="CHEBI:57618"/>
        <dbReference type="ChEBI" id="CHEBI:58210"/>
        <dbReference type="ChEBI" id="CHEBI:78904"/>
    </reaction>
    <physiologicalReaction direction="left-to-right" evidence="31">
        <dbReference type="Rhea" id="RHEA:45961"/>
    </physiologicalReaction>
</comment>
<organism evidence="37 38">
    <name type="scientific">Ridgeia piscesae</name>
    <name type="common">Tubeworm</name>
    <dbReference type="NCBI Taxonomy" id="27915"/>
    <lineage>
        <taxon>Eukaryota</taxon>
        <taxon>Metazoa</taxon>
        <taxon>Spiralia</taxon>
        <taxon>Lophotrochozoa</taxon>
        <taxon>Annelida</taxon>
        <taxon>Polychaeta</taxon>
        <taxon>Sedentaria</taxon>
        <taxon>Canalipalpata</taxon>
        <taxon>Sabellida</taxon>
        <taxon>Siboglinidae</taxon>
        <taxon>Ridgeia</taxon>
    </lineage>
</organism>
<comment type="catalytic activity">
    <reaction evidence="27">
        <text>24,25-dihydrolanosterol + reduced [NADPH--hemoprotein reductase] + O2 = 32-hydroxy-24,25-dihydrolanosterol + oxidized [NADPH--hemoprotein reductase] + H2O + H(+)</text>
        <dbReference type="Rhea" id="RHEA:75079"/>
        <dbReference type="Rhea" id="RHEA-COMP:11964"/>
        <dbReference type="Rhea" id="RHEA-COMP:11965"/>
        <dbReference type="ChEBI" id="CHEBI:15377"/>
        <dbReference type="ChEBI" id="CHEBI:15378"/>
        <dbReference type="ChEBI" id="CHEBI:15379"/>
        <dbReference type="ChEBI" id="CHEBI:28113"/>
        <dbReference type="ChEBI" id="CHEBI:57618"/>
        <dbReference type="ChEBI" id="CHEBI:58210"/>
        <dbReference type="ChEBI" id="CHEBI:87057"/>
    </reaction>
    <physiologicalReaction direction="left-to-right" evidence="27">
        <dbReference type="Rhea" id="RHEA:75080"/>
    </physiologicalReaction>
</comment>
<dbReference type="CDD" id="cd11042">
    <property type="entry name" value="CYP51-like"/>
    <property type="match status" value="1"/>
</dbReference>
<dbReference type="PANTHER" id="PTHR24304:SF2">
    <property type="entry name" value="24-HYDROXYCHOLESTEROL 7-ALPHA-HYDROXYLASE"/>
    <property type="match status" value="1"/>
</dbReference>
<dbReference type="InterPro" id="IPR036396">
    <property type="entry name" value="Cyt_P450_sf"/>
</dbReference>
<evidence type="ECO:0000256" key="7">
    <source>
        <dbReference type="ARBA" id="ARBA00022692"/>
    </source>
</evidence>
<evidence type="ECO:0000256" key="33">
    <source>
        <dbReference type="ARBA" id="ARBA00049163"/>
    </source>
</evidence>
<comment type="catalytic activity">
    <reaction evidence="30">
        <text>32-hydroxy-24,25-dihydrolanosterol + reduced [NADPH--hemoprotein reductase] + O2 = 32-oxo-24,25-dihydrolanosterol + oxidized [NADPH--hemoprotein reductase] + 2 H2O + H(+)</text>
        <dbReference type="Rhea" id="RHEA:75087"/>
        <dbReference type="Rhea" id="RHEA-COMP:11964"/>
        <dbReference type="Rhea" id="RHEA-COMP:11965"/>
        <dbReference type="ChEBI" id="CHEBI:15377"/>
        <dbReference type="ChEBI" id="CHEBI:15378"/>
        <dbReference type="ChEBI" id="CHEBI:15379"/>
        <dbReference type="ChEBI" id="CHEBI:57618"/>
        <dbReference type="ChEBI" id="CHEBI:58210"/>
        <dbReference type="ChEBI" id="CHEBI:87057"/>
        <dbReference type="ChEBI" id="CHEBI:87060"/>
    </reaction>
    <physiologicalReaction direction="left-to-right" evidence="30">
        <dbReference type="Rhea" id="RHEA:75088"/>
    </physiologicalReaction>
</comment>
<evidence type="ECO:0000256" key="12">
    <source>
        <dbReference type="ARBA" id="ARBA00023002"/>
    </source>
</evidence>
<keyword evidence="7" id="KW-0812">Transmembrane</keyword>
<dbReference type="GO" id="GO:0005506">
    <property type="term" value="F:iron ion binding"/>
    <property type="evidence" value="ECO:0007669"/>
    <property type="project" value="InterPro"/>
</dbReference>
<evidence type="ECO:0000256" key="27">
    <source>
        <dbReference type="ARBA" id="ARBA00047983"/>
    </source>
</evidence>
<proteinExistence type="inferred from homology"/>
<evidence type="ECO:0000256" key="17">
    <source>
        <dbReference type="ARBA" id="ARBA00023136"/>
    </source>
</evidence>
<keyword evidence="4" id="KW-0444">Lipid biosynthesis</keyword>
<comment type="subcellular location">
    <subcellularLocation>
        <location evidence="2">Endoplasmic reticulum membrane</location>
        <topology evidence="2">Single-pass membrane protein</topology>
    </subcellularLocation>
</comment>
<dbReference type="FunFam" id="1.10.630.10:FF:000027">
    <property type="entry name" value="lanosterol 14-alpha demethylase isoform X1"/>
    <property type="match status" value="1"/>
</dbReference>
<evidence type="ECO:0000256" key="1">
    <source>
        <dbReference type="ARBA" id="ARBA00001971"/>
    </source>
</evidence>
<evidence type="ECO:0000256" key="30">
    <source>
        <dbReference type="ARBA" id="ARBA00048736"/>
    </source>
</evidence>
<comment type="caution">
    <text evidence="37">The sequence shown here is derived from an EMBL/GenBank/DDBJ whole genome shotgun (WGS) entry which is preliminary data.</text>
</comment>
<feature type="binding site" description="axial binding residue" evidence="35">
    <location>
        <position position="443"/>
    </location>
    <ligand>
        <name>heme</name>
        <dbReference type="ChEBI" id="CHEBI:30413"/>
    </ligand>
    <ligandPart>
        <name>Fe</name>
        <dbReference type="ChEBI" id="CHEBI:18248"/>
    </ligandPart>
</feature>
<comment type="catalytic activity">
    <reaction evidence="29">
        <text>32-oxolanosterol + reduced [NADPH--hemoprotein reductase] + O2 = 4,4-dimethyl-5alpha-cholesta-8,14,24-trien-3beta-ol + formate + oxidized [NADPH--hemoprotein reductase] + H2O + 2 H(+)</text>
        <dbReference type="Rhea" id="RHEA:75111"/>
        <dbReference type="Rhea" id="RHEA-COMP:11964"/>
        <dbReference type="Rhea" id="RHEA-COMP:11965"/>
        <dbReference type="ChEBI" id="CHEBI:15377"/>
        <dbReference type="ChEBI" id="CHEBI:15378"/>
        <dbReference type="ChEBI" id="CHEBI:15379"/>
        <dbReference type="ChEBI" id="CHEBI:15740"/>
        <dbReference type="ChEBI" id="CHEBI:17813"/>
        <dbReference type="ChEBI" id="CHEBI:57618"/>
        <dbReference type="ChEBI" id="CHEBI:58210"/>
        <dbReference type="ChEBI" id="CHEBI:166681"/>
    </reaction>
    <physiologicalReaction direction="left-to-right" evidence="29">
        <dbReference type="Rhea" id="RHEA:75112"/>
    </physiologicalReaction>
</comment>
<dbReference type="Proteomes" id="UP001209878">
    <property type="component" value="Unassembled WGS sequence"/>
</dbReference>
<evidence type="ECO:0000256" key="22">
    <source>
        <dbReference type="ARBA" id="ARBA00041158"/>
    </source>
</evidence>
<dbReference type="InterPro" id="IPR050529">
    <property type="entry name" value="CYP450_sterol_14alpha_dmase"/>
</dbReference>
<evidence type="ECO:0000256" key="36">
    <source>
        <dbReference type="RuleBase" id="RU000461"/>
    </source>
</evidence>
<comment type="catalytic activity">
    <reaction evidence="33">
        <text>lanosterol + reduced [NADPH--hemoprotein reductase] + O2 = 32-hydroxylanosterol + oxidized [NADPH--hemoprotein reductase] + H2O + H(+)</text>
        <dbReference type="Rhea" id="RHEA:75103"/>
        <dbReference type="Rhea" id="RHEA-COMP:11964"/>
        <dbReference type="Rhea" id="RHEA-COMP:11965"/>
        <dbReference type="ChEBI" id="CHEBI:15377"/>
        <dbReference type="ChEBI" id="CHEBI:15378"/>
        <dbReference type="ChEBI" id="CHEBI:15379"/>
        <dbReference type="ChEBI" id="CHEBI:16521"/>
        <dbReference type="ChEBI" id="CHEBI:57618"/>
        <dbReference type="ChEBI" id="CHEBI:58210"/>
        <dbReference type="ChEBI" id="CHEBI:166806"/>
    </reaction>
    <physiologicalReaction direction="left-to-right" evidence="33">
        <dbReference type="Rhea" id="RHEA:75104"/>
    </physiologicalReaction>
</comment>
<comment type="catalytic activity">
    <reaction evidence="34">
        <text>a 14alpha-formyl steroid + reduced [NADPH--hemoprotein reductase] + O2 = a Delta(14) steroid + formate + oxidized [NADPH--hemoprotein reductase] + H2O + 2 H(+)</text>
        <dbReference type="Rhea" id="RHEA:68068"/>
        <dbReference type="Rhea" id="RHEA-COMP:11964"/>
        <dbReference type="Rhea" id="RHEA-COMP:11965"/>
        <dbReference type="ChEBI" id="CHEBI:15377"/>
        <dbReference type="ChEBI" id="CHEBI:15378"/>
        <dbReference type="ChEBI" id="CHEBI:15379"/>
        <dbReference type="ChEBI" id="CHEBI:15740"/>
        <dbReference type="ChEBI" id="CHEBI:57618"/>
        <dbReference type="ChEBI" id="CHEBI:58210"/>
        <dbReference type="ChEBI" id="CHEBI:138031"/>
        <dbReference type="ChEBI" id="CHEBI:176902"/>
    </reaction>
    <physiologicalReaction direction="left-to-right" evidence="34">
        <dbReference type="Rhea" id="RHEA:68069"/>
    </physiologicalReaction>
</comment>
<keyword evidence="8 35" id="KW-0479">Metal-binding</keyword>
<dbReference type="SUPFAM" id="SSF48264">
    <property type="entry name" value="Cytochrome P450"/>
    <property type="match status" value="1"/>
</dbReference>
<keyword evidence="9" id="KW-0152">Cholesterol biosynthesis</keyword>
<keyword evidence="14" id="KW-0756">Sterol biosynthesis</keyword>
<dbReference type="GO" id="GO:0006695">
    <property type="term" value="P:cholesterol biosynthetic process"/>
    <property type="evidence" value="ECO:0007669"/>
    <property type="project" value="UniProtKB-KW"/>
</dbReference>
<evidence type="ECO:0000256" key="24">
    <source>
        <dbReference type="ARBA" id="ARBA00047587"/>
    </source>
</evidence>
<evidence type="ECO:0000256" key="29">
    <source>
        <dbReference type="ARBA" id="ARBA00048479"/>
    </source>
</evidence>
<evidence type="ECO:0000256" key="16">
    <source>
        <dbReference type="ARBA" id="ARBA00023098"/>
    </source>
</evidence>
<evidence type="ECO:0000256" key="10">
    <source>
        <dbReference type="ARBA" id="ARBA00022824"/>
    </source>
</evidence>
<comment type="catalytic activity">
    <reaction evidence="24">
        <text>a 14alpha-hydroxymethyl steroid + reduced [NADPH--hemoprotein reductase] + O2 = a 14alpha-formyl steroid + oxidized [NADPH--hemoprotein reductase] + 2 H2O + H(+)</text>
        <dbReference type="Rhea" id="RHEA:68064"/>
        <dbReference type="Rhea" id="RHEA-COMP:11964"/>
        <dbReference type="Rhea" id="RHEA-COMP:11965"/>
        <dbReference type="ChEBI" id="CHEBI:15377"/>
        <dbReference type="ChEBI" id="CHEBI:15378"/>
        <dbReference type="ChEBI" id="CHEBI:15379"/>
        <dbReference type="ChEBI" id="CHEBI:57618"/>
        <dbReference type="ChEBI" id="CHEBI:58210"/>
        <dbReference type="ChEBI" id="CHEBI:176901"/>
        <dbReference type="ChEBI" id="CHEBI:176902"/>
    </reaction>
    <physiologicalReaction direction="left-to-right" evidence="24">
        <dbReference type="Rhea" id="RHEA:68065"/>
    </physiologicalReaction>
</comment>
<evidence type="ECO:0000256" key="34">
    <source>
        <dbReference type="ARBA" id="ARBA00049450"/>
    </source>
</evidence>
<comment type="catalytic activity">
    <reaction evidence="25">
        <text>lanosterol + 3 reduced [NADPH--hemoprotein reductase] + 3 O2 = 4,4-dimethyl-5alpha-cholesta-8,14,24-trien-3beta-ol + formate + 3 oxidized [NADPH--hemoprotein reductase] + 4 H2O + 4 H(+)</text>
        <dbReference type="Rhea" id="RHEA:25286"/>
        <dbReference type="Rhea" id="RHEA-COMP:11964"/>
        <dbReference type="Rhea" id="RHEA-COMP:11965"/>
        <dbReference type="ChEBI" id="CHEBI:15377"/>
        <dbReference type="ChEBI" id="CHEBI:15378"/>
        <dbReference type="ChEBI" id="CHEBI:15379"/>
        <dbReference type="ChEBI" id="CHEBI:15740"/>
        <dbReference type="ChEBI" id="CHEBI:16521"/>
        <dbReference type="ChEBI" id="CHEBI:17813"/>
        <dbReference type="ChEBI" id="CHEBI:57618"/>
        <dbReference type="ChEBI" id="CHEBI:58210"/>
        <dbReference type="EC" id="1.14.14.154"/>
    </reaction>
    <physiologicalReaction direction="left-to-right" evidence="25">
        <dbReference type="Rhea" id="RHEA:25287"/>
    </physiologicalReaction>
</comment>
<keyword evidence="15 36" id="KW-0503">Monooxygenase</keyword>
<keyword evidence="12 36" id="KW-0560">Oxidoreductase</keyword>
<evidence type="ECO:0000256" key="32">
    <source>
        <dbReference type="ARBA" id="ARBA00048866"/>
    </source>
</evidence>
<evidence type="ECO:0000256" key="26">
    <source>
        <dbReference type="ARBA" id="ARBA00047702"/>
    </source>
</evidence>
<dbReference type="InterPro" id="IPR002403">
    <property type="entry name" value="Cyt_P450_E_grp-IV"/>
</dbReference>
<dbReference type="EC" id="1.14.14.154" evidence="21"/>
<evidence type="ECO:0000256" key="35">
    <source>
        <dbReference type="PIRSR" id="PIRSR602403-1"/>
    </source>
</evidence>
<keyword evidence="14" id="KW-0752">Steroid biosynthesis</keyword>
<evidence type="ECO:0000256" key="23">
    <source>
        <dbReference type="ARBA" id="ARBA00047379"/>
    </source>
</evidence>
<keyword evidence="5" id="KW-0153">Cholesterol metabolism</keyword>